<dbReference type="PANTHER" id="PTHR43798">
    <property type="entry name" value="MONOACYLGLYCEROL LIPASE"/>
    <property type="match status" value="1"/>
</dbReference>
<protein>
    <submittedName>
        <fullName evidence="3">Alpha/beta hydrolase</fullName>
    </submittedName>
</protein>
<name>A0A5N0TN95_9MICO</name>
<dbReference type="GO" id="GO:0016787">
    <property type="term" value="F:hydrolase activity"/>
    <property type="evidence" value="ECO:0007669"/>
    <property type="project" value="UniProtKB-KW"/>
</dbReference>
<dbReference type="InterPro" id="IPR029058">
    <property type="entry name" value="AB_hydrolase_fold"/>
</dbReference>
<feature type="region of interest" description="Disordered" evidence="1">
    <location>
        <begin position="1"/>
        <end position="28"/>
    </location>
</feature>
<dbReference type="Proteomes" id="UP000326838">
    <property type="component" value="Unassembled WGS sequence"/>
</dbReference>
<organism evidence="3 4">
    <name type="scientific">Microbacterium caowuchunii</name>
    <dbReference type="NCBI Taxonomy" id="2614638"/>
    <lineage>
        <taxon>Bacteria</taxon>
        <taxon>Bacillati</taxon>
        <taxon>Actinomycetota</taxon>
        <taxon>Actinomycetes</taxon>
        <taxon>Micrococcales</taxon>
        <taxon>Microbacteriaceae</taxon>
        <taxon>Microbacterium</taxon>
    </lineage>
</organism>
<sequence>MPHSFVPTGGVARVRHEPASMPRGAGCGVPPDPWASVSCMRSTRHKGGAEGHTVLMSGHRRRPRALPALAVTAMALLLTACGAPAAEDEDRTRITPDSAAPIAGTFDVGEGREMYLECAGSGSPRVLIIPGQRATVQEWQSVGEDQSAPPVFEQVAAQTRVCSYDRPGTPHDGTATSRSSPAPMPTNAEVMARDLRALLEAAGETGPTVLVAHSLGGLPGLLYTADHPDEVLGLILVDALTPELRRAETPGQWQVQKLLLSGDVAAMTAEYPDIEYADVDASMDQVEARYGDLPGIPYIVLTADEEWGPIVERMVADGAVPPIVPPDFGYLLDEAQRVSRPVTAALIPGGVWISETDSGHIMHHDQPQLVADTILGMVDELRAAG</sequence>
<dbReference type="InterPro" id="IPR050266">
    <property type="entry name" value="AB_hydrolase_sf"/>
</dbReference>
<evidence type="ECO:0000313" key="3">
    <source>
        <dbReference type="EMBL" id="KAA9134879.1"/>
    </source>
</evidence>
<feature type="domain" description="AB hydrolase-1" evidence="2">
    <location>
        <begin position="126"/>
        <end position="372"/>
    </location>
</feature>
<evidence type="ECO:0000259" key="2">
    <source>
        <dbReference type="Pfam" id="PF12697"/>
    </source>
</evidence>
<dbReference type="InterPro" id="IPR000073">
    <property type="entry name" value="AB_hydrolase_1"/>
</dbReference>
<dbReference type="Gene3D" id="3.40.50.1820">
    <property type="entry name" value="alpha/beta hydrolase"/>
    <property type="match status" value="1"/>
</dbReference>
<dbReference type="PANTHER" id="PTHR43798:SF33">
    <property type="entry name" value="HYDROLASE, PUTATIVE (AFU_ORTHOLOGUE AFUA_2G14860)-RELATED"/>
    <property type="match status" value="1"/>
</dbReference>
<dbReference type="SUPFAM" id="SSF53474">
    <property type="entry name" value="alpha/beta-Hydrolases"/>
    <property type="match status" value="1"/>
</dbReference>
<keyword evidence="4" id="KW-1185">Reference proteome</keyword>
<dbReference type="EMBL" id="VYUY01000006">
    <property type="protein sequence ID" value="KAA9134879.1"/>
    <property type="molecule type" value="Genomic_DNA"/>
</dbReference>
<evidence type="ECO:0000256" key="1">
    <source>
        <dbReference type="SAM" id="MobiDB-lite"/>
    </source>
</evidence>
<keyword evidence="3" id="KW-0378">Hydrolase</keyword>
<dbReference type="AlphaFoldDB" id="A0A5N0TN95"/>
<accession>A0A5N0TN95</accession>
<dbReference type="GO" id="GO:0016020">
    <property type="term" value="C:membrane"/>
    <property type="evidence" value="ECO:0007669"/>
    <property type="project" value="TreeGrafter"/>
</dbReference>
<proteinExistence type="predicted"/>
<comment type="caution">
    <text evidence="3">The sequence shown here is derived from an EMBL/GenBank/DDBJ whole genome shotgun (WGS) entry which is preliminary data.</text>
</comment>
<dbReference type="Pfam" id="PF12697">
    <property type="entry name" value="Abhydrolase_6"/>
    <property type="match status" value="1"/>
</dbReference>
<feature type="region of interest" description="Disordered" evidence="1">
    <location>
        <begin position="165"/>
        <end position="185"/>
    </location>
</feature>
<gene>
    <name evidence="3" type="ORF">F6B40_04065</name>
</gene>
<reference evidence="4" key="1">
    <citation type="submission" date="2019-09" db="EMBL/GenBank/DDBJ databases">
        <title>Mumia zhuanghuii sp. nov. isolated from the intestinal contents of plateau pika (Ochotona curzoniae) in the Qinghai-Tibet plateau of China.</title>
        <authorList>
            <person name="Tian Z."/>
        </authorList>
    </citation>
    <scope>NUCLEOTIDE SEQUENCE [LARGE SCALE GENOMIC DNA]</scope>
    <source>
        <strain evidence="4">L-033</strain>
    </source>
</reference>
<evidence type="ECO:0000313" key="4">
    <source>
        <dbReference type="Proteomes" id="UP000326838"/>
    </source>
</evidence>